<evidence type="ECO:0000313" key="3">
    <source>
        <dbReference type="Proteomes" id="UP000037923"/>
    </source>
</evidence>
<feature type="region of interest" description="Disordered" evidence="1">
    <location>
        <begin position="1"/>
        <end position="435"/>
    </location>
</feature>
<dbReference type="VEuPathDB" id="TriTrypDB:LpyrH10_24_0470"/>
<dbReference type="EMBL" id="LGTL01000024">
    <property type="protein sequence ID" value="KPA75510.1"/>
    <property type="molecule type" value="Genomic_DNA"/>
</dbReference>
<feature type="region of interest" description="Disordered" evidence="1">
    <location>
        <begin position="836"/>
        <end position="863"/>
    </location>
</feature>
<dbReference type="GeneID" id="26908691"/>
<feature type="compositionally biased region" description="Basic residues" evidence="1">
    <location>
        <begin position="91"/>
        <end position="104"/>
    </location>
</feature>
<sequence length="1382" mass="140163">MWNTKRGAASGSLSSSPVFGSSPASASPGVLPSSVSSSPANARSSNNNRFGTRKPLKTFSRLSGGTANSSSNNNNDNAAVATAAAGSVGRRSSKRKPHRGRRNTRNSEDEGGEEDNGGGERAAVASSPAAGVGEVSAVPAEAADTGKEVHDTATAAVEQQHANRTKPDQTRGSGTRNSNRTHNDNSVNRGRPQRSTPTSRGGAAAAPAAAAITLNNGQPKKHNAPSQTRSSPFPHQPTQQRSNVGGKVRERHRVTPSPDEERYTVGEGVVEGVGQSATTTEYGEELPQSQQFPTATPATDKAAAVEKSLHSQQTDKRRAHHAAKSKNKNMQGVTASIPAKRLRESEAASSTAAKSSQPSPQIQLQPQNVKTSAPTSVSMEPQPSSAPQLRSGGNSSRNHNNNRHGVGGVSASQQRSATATPPASPEPTSQDSAGLPRALRDSVVPEHHARPPFVREDASPALAAMDAATTPPVRMECPPDPCVVKVVTTAAGISPQPPPFAPSSAARVVDDGGSEERTKEDEANWIETYAAQMMPPAVAGVTAATTAAAAAAPSRISDEDAQLRRRGLRFEAAPWRPTGPPTFGTDAAVLAGVSAAPMFSFPLPSEKPTAAMTMAATTSAGTALHLGEGFPFFAAPALASGIGSTCVASTAVPAVTITSTLTRGVGEVHVAAAATAAAAPESTEALPVFSTSPALPSRLTHSGVTRGLVEPTAVHGSTAASRYYNITEDGGGDRHDERVMMMLVTRSPQSLVESPGSSTVHSPSLLQSEPSPLRESVGSHSRSSPGAVGVLGAASAGHGGVTRTQVNDYIHSTRISSPGSARGAAAAAAAADEAVTAWGSQSSPPSSVMREDDGESSGGSTLMVSPALGTVTAATSMTSTAAAITSATAAAMNSSNNSNRPATAPAIQRSAMTVTNTATGARMSSSTLTTPSGSPKGMWAVVDGTGGGHLHVNSGVAAAVAASTTGGSGGGVGGVPAALTPSRISGGHTANAVRSASSADYGTREFPAVPFSSVFGSPAAHHHSSPLQQHGYPSLSSLRSVDTHHSLTDVSSSNGVGVGRSATAVVAVSAAAATSMSPTRMGCASHSSGSSYLGSPQLSLLNSSSLLLSNPPLPRNGSSSSPASGGGGGGAVTAATGGNNSMSMSFAPPPALGFSPTMPRESDADRVRHNRVAVSDVAAKDETTLLDTLFADAEADVIEDDESEVDIDDGVSSGGGGGGAAVVTGDWRPAYPAGASPHASPHSPDAYTHSYTRLSQQQQQQHGSASSPPFSQAASRSGTTFGGGYWYHSGSGAGTGAARLRFSSDRRLHRTVSLSCASVASSTVSLLDPKQPPAEQGAAAYDGVEDEEWEVNSSAYADSLDEAQIQWIEEQLQATENPMGFF</sequence>
<organism evidence="2 3">
    <name type="scientific">Leptomonas pyrrhocoris</name>
    <name type="common">Firebug parasite</name>
    <dbReference type="NCBI Taxonomy" id="157538"/>
    <lineage>
        <taxon>Eukaryota</taxon>
        <taxon>Discoba</taxon>
        <taxon>Euglenozoa</taxon>
        <taxon>Kinetoplastea</taxon>
        <taxon>Metakinetoplastina</taxon>
        <taxon>Trypanosomatida</taxon>
        <taxon>Trypanosomatidae</taxon>
        <taxon>Leishmaniinae</taxon>
        <taxon>Leptomonas</taxon>
    </lineage>
</organism>
<feature type="compositionally biased region" description="Polar residues" evidence="1">
    <location>
        <begin position="170"/>
        <end position="199"/>
    </location>
</feature>
<feature type="compositionally biased region" description="Low complexity" evidence="1">
    <location>
        <begin position="7"/>
        <end position="50"/>
    </location>
</feature>
<feature type="region of interest" description="Disordered" evidence="1">
    <location>
        <begin position="1105"/>
        <end position="1167"/>
    </location>
</feature>
<keyword evidence="3" id="KW-1185">Reference proteome</keyword>
<feature type="compositionally biased region" description="Polar residues" evidence="1">
    <location>
        <begin position="368"/>
        <end position="388"/>
    </location>
</feature>
<feature type="compositionally biased region" description="Low complexity" evidence="1">
    <location>
        <begin position="347"/>
        <end position="367"/>
    </location>
</feature>
<feature type="region of interest" description="Disordered" evidence="1">
    <location>
        <begin position="1018"/>
        <end position="1039"/>
    </location>
</feature>
<evidence type="ECO:0000256" key="1">
    <source>
        <dbReference type="SAM" id="MobiDB-lite"/>
    </source>
</evidence>
<feature type="compositionally biased region" description="Low complexity" evidence="1">
    <location>
        <begin position="783"/>
        <end position="795"/>
    </location>
</feature>
<feature type="compositionally biased region" description="Low complexity" evidence="1">
    <location>
        <begin position="1105"/>
        <end position="1123"/>
    </location>
</feature>
<dbReference type="OrthoDB" id="267740at2759"/>
<feature type="compositionally biased region" description="Low complexity" evidence="1">
    <location>
        <begin position="1132"/>
        <end position="1141"/>
    </location>
</feature>
<feature type="compositionally biased region" description="Basic residues" evidence="1">
    <location>
        <begin position="317"/>
        <end position="327"/>
    </location>
</feature>
<feature type="compositionally biased region" description="Low complexity" evidence="1">
    <location>
        <begin position="1256"/>
        <end position="1276"/>
    </location>
</feature>
<feature type="region of interest" description="Disordered" evidence="1">
    <location>
        <begin position="495"/>
        <end position="519"/>
    </location>
</feature>
<evidence type="ECO:0000313" key="2">
    <source>
        <dbReference type="EMBL" id="KPA75510.1"/>
    </source>
</evidence>
<feature type="compositionally biased region" description="Low complexity" evidence="1">
    <location>
        <begin position="293"/>
        <end position="302"/>
    </location>
</feature>
<feature type="compositionally biased region" description="Polar residues" evidence="1">
    <location>
        <begin position="748"/>
        <end position="761"/>
    </location>
</feature>
<comment type="caution">
    <text evidence="2">The sequence shown here is derived from an EMBL/GenBank/DDBJ whole genome shotgun (WGS) entry which is preliminary data.</text>
</comment>
<dbReference type="RefSeq" id="XP_015653949.1">
    <property type="nucleotide sequence ID" value="XM_015807410.1"/>
</dbReference>
<proteinExistence type="predicted"/>
<protein>
    <submittedName>
        <fullName evidence="2">Uncharacterized protein</fullName>
    </submittedName>
</protein>
<name>A0A0M9FT27_LEPPY</name>
<feature type="compositionally biased region" description="Polar residues" evidence="1">
    <location>
        <begin position="275"/>
        <end position="292"/>
    </location>
</feature>
<accession>A0A0M9FT27</accession>
<feature type="compositionally biased region" description="Low complexity" evidence="1">
    <location>
        <begin position="265"/>
        <end position="274"/>
    </location>
</feature>
<feature type="compositionally biased region" description="Low complexity" evidence="1">
    <location>
        <begin position="122"/>
        <end position="143"/>
    </location>
</feature>
<feature type="region of interest" description="Disordered" evidence="1">
    <location>
        <begin position="748"/>
        <end position="795"/>
    </location>
</feature>
<feature type="compositionally biased region" description="Low complexity" evidence="1">
    <location>
        <begin position="416"/>
        <end position="429"/>
    </location>
</feature>
<dbReference type="Proteomes" id="UP000037923">
    <property type="component" value="Unassembled WGS sequence"/>
</dbReference>
<feature type="compositionally biased region" description="Basic and acidic residues" evidence="1">
    <location>
        <begin position="303"/>
        <end position="316"/>
    </location>
</feature>
<feature type="region of interest" description="Disordered" evidence="1">
    <location>
        <begin position="917"/>
        <end position="936"/>
    </location>
</feature>
<feature type="compositionally biased region" description="Low complexity" evidence="1">
    <location>
        <begin position="762"/>
        <end position="776"/>
    </location>
</feature>
<gene>
    <name evidence="2" type="ORF">ABB37_08407</name>
</gene>
<feature type="compositionally biased region" description="Acidic residues" evidence="1">
    <location>
        <begin position="1200"/>
        <end position="1209"/>
    </location>
</feature>
<feature type="region of interest" description="Disordered" evidence="1">
    <location>
        <begin position="1200"/>
        <end position="1276"/>
    </location>
</feature>
<feature type="compositionally biased region" description="Basic and acidic residues" evidence="1">
    <location>
        <begin position="508"/>
        <end position="519"/>
    </location>
</feature>
<feature type="compositionally biased region" description="Low complexity" evidence="1">
    <location>
        <begin position="924"/>
        <end position="935"/>
    </location>
</feature>
<dbReference type="OMA" id="EWEVNSS"/>
<feature type="compositionally biased region" description="Polar residues" evidence="1">
    <location>
        <begin position="213"/>
        <end position="243"/>
    </location>
</feature>
<reference evidence="2 3" key="1">
    <citation type="submission" date="2015-07" db="EMBL/GenBank/DDBJ databases">
        <title>High-quality genome of monoxenous trypanosomatid Leptomonas pyrrhocoris.</title>
        <authorList>
            <person name="Flegontov P."/>
            <person name="Butenko A."/>
            <person name="Firsov S."/>
            <person name="Vlcek C."/>
            <person name="Logacheva M.D."/>
            <person name="Field M."/>
            <person name="Filatov D."/>
            <person name="Flegontova O."/>
            <person name="Gerasimov E."/>
            <person name="Jackson A.P."/>
            <person name="Kelly S."/>
            <person name="Opperdoes F."/>
            <person name="O'Reilly A."/>
            <person name="Votypka J."/>
            <person name="Yurchenko V."/>
            <person name="Lukes J."/>
        </authorList>
    </citation>
    <scope>NUCLEOTIDE SEQUENCE [LARGE SCALE GENOMIC DNA]</scope>
    <source>
        <strain evidence="2">H10</strain>
    </source>
</reference>
<feature type="compositionally biased region" description="Low complexity" evidence="1">
    <location>
        <begin position="63"/>
        <end position="90"/>
    </location>
</feature>